<dbReference type="Proteomes" id="UP001140234">
    <property type="component" value="Unassembled WGS sequence"/>
</dbReference>
<proteinExistence type="predicted"/>
<dbReference type="EMBL" id="JANBUJ010000096">
    <property type="protein sequence ID" value="KAJ2774481.1"/>
    <property type="molecule type" value="Genomic_DNA"/>
</dbReference>
<organism evidence="1 2">
    <name type="scientific">Coemansia nantahalensis</name>
    <dbReference type="NCBI Taxonomy" id="2789366"/>
    <lineage>
        <taxon>Eukaryota</taxon>
        <taxon>Fungi</taxon>
        <taxon>Fungi incertae sedis</taxon>
        <taxon>Zoopagomycota</taxon>
        <taxon>Kickxellomycotina</taxon>
        <taxon>Kickxellomycetes</taxon>
        <taxon>Kickxellales</taxon>
        <taxon>Kickxellaceae</taxon>
        <taxon>Coemansia</taxon>
    </lineage>
</organism>
<gene>
    <name evidence="1" type="ORF">IWQ57_000803</name>
</gene>
<protein>
    <submittedName>
        <fullName evidence="1">Uncharacterized protein</fullName>
    </submittedName>
</protein>
<name>A0ACC1K691_9FUNG</name>
<sequence>MPVHSSAQVLPLLVLERVLRYLLPTRPAGHDAKDESARTERQDALRPFMSLCRSWRSLAASMYYHSADVWPKETGGNQRNRRKRITLGEIVETGNQRYLRDLRMHVSVLNAVGSGEEYTTLASVLAKSGDLSSVYRMDLEVTMNGTWGHPFDSEASWAEELASVDESLNSFIKQVSHQLPNTRNIGLHCPTKAYIKACATHIGGVLEKMSKLHSDTPVGLTLNGVSPTKPFVANTSGAMLRSIDITMPTGNQRHVELVRRNAPCLEYLRVRKITYFSLIKMTCDPSNKSDMLVYPRLKTLIMEYLTGSHSAAVRQPLVDPFPRLQTLVCRGRFPFRSPGVLCGGHSHIAHLDIDMDDELLAVLDSHRALEKGAFSKLQCLSLKWAKNGRVSGMGAEKMCRLSAELGAQTRVIHIPTVTIGRLASPATFWESAKHLAVLDAPQCEFDIDQCITLLCANPQLAKANITFSSSVGSQGSRMPPLNTLTEYQNKYKSSTSNTCALGIHSARFNTSRQAAEFLVLLVDILDSIKRITIAPSSRRPPRKILSAVDRAKKRTVYKGHAFHDRVLFSSGTDW</sequence>
<comment type="caution">
    <text evidence="1">The sequence shown here is derived from an EMBL/GenBank/DDBJ whole genome shotgun (WGS) entry which is preliminary data.</text>
</comment>
<keyword evidence="2" id="KW-1185">Reference proteome</keyword>
<evidence type="ECO:0000313" key="2">
    <source>
        <dbReference type="Proteomes" id="UP001140234"/>
    </source>
</evidence>
<reference evidence="1" key="1">
    <citation type="submission" date="2022-07" db="EMBL/GenBank/DDBJ databases">
        <title>Phylogenomic reconstructions and comparative analyses of Kickxellomycotina fungi.</title>
        <authorList>
            <person name="Reynolds N.K."/>
            <person name="Stajich J.E."/>
            <person name="Barry K."/>
            <person name="Grigoriev I.V."/>
            <person name="Crous P."/>
            <person name="Smith M.E."/>
        </authorList>
    </citation>
    <scope>NUCLEOTIDE SEQUENCE</scope>
    <source>
        <strain evidence="1">CBS 109366</strain>
    </source>
</reference>
<evidence type="ECO:0000313" key="1">
    <source>
        <dbReference type="EMBL" id="KAJ2774481.1"/>
    </source>
</evidence>
<accession>A0ACC1K691</accession>